<dbReference type="Pfam" id="PF01075">
    <property type="entry name" value="Glyco_transf_9"/>
    <property type="match status" value="1"/>
</dbReference>
<accession>A0A1H0BSD1</accession>
<name>A0A1H0BSD1_9BACL</name>
<organism evidence="1 2">
    <name type="scientific">Fictibacillus solisalsi</name>
    <dbReference type="NCBI Taxonomy" id="459525"/>
    <lineage>
        <taxon>Bacteria</taxon>
        <taxon>Bacillati</taxon>
        <taxon>Bacillota</taxon>
        <taxon>Bacilli</taxon>
        <taxon>Bacillales</taxon>
        <taxon>Fictibacillaceae</taxon>
        <taxon>Fictibacillus</taxon>
    </lineage>
</organism>
<dbReference type="Proteomes" id="UP000199544">
    <property type="component" value="Unassembled WGS sequence"/>
</dbReference>
<proteinExistence type="predicted"/>
<dbReference type="GO" id="GO:0016757">
    <property type="term" value="F:glycosyltransferase activity"/>
    <property type="evidence" value="ECO:0007669"/>
    <property type="project" value="InterPro"/>
</dbReference>
<dbReference type="RefSeq" id="WP_090238834.1">
    <property type="nucleotide sequence ID" value="NZ_FNHW01000005.1"/>
</dbReference>
<dbReference type="OrthoDB" id="2603211at2"/>
<dbReference type="SUPFAM" id="SSF53756">
    <property type="entry name" value="UDP-Glycosyltransferase/glycogen phosphorylase"/>
    <property type="match status" value="1"/>
</dbReference>
<keyword evidence="2" id="KW-1185">Reference proteome</keyword>
<evidence type="ECO:0000313" key="2">
    <source>
        <dbReference type="Proteomes" id="UP000199544"/>
    </source>
</evidence>
<dbReference type="AlphaFoldDB" id="A0A1H0BSD1"/>
<reference evidence="2" key="1">
    <citation type="submission" date="2016-10" db="EMBL/GenBank/DDBJ databases">
        <authorList>
            <person name="Varghese N."/>
            <person name="Submissions S."/>
        </authorList>
    </citation>
    <scope>NUCLEOTIDE SEQUENCE [LARGE SCALE GENOMIC DNA]</scope>
    <source>
        <strain evidence="2">CGMCC 1.6854</strain>
    </source>
</reference>
<gene>
    <name evidence="1" type="ORF">SAMN04488137_4642</name>
</gene>
<dbReference type="STRING" id="459525.SAMN04488137_4642"/>
<protein>
    <submittedName>
        <fullName evidence="1">Glycosyltransferase family 9 (Heptosyltransferase)</fullName>
    </submittedName>
</protein>
<dbReference type="InterPro" id="IPR002201">
    <property type="entry name" value="Glyco_trans_9"/>
</dbReference>
<dbReference type="Gene3D" id="3.40.50.2000">
    <property type="entry name" value="Glycogen Phosphorylase B"/>
    <property type="match status" value="1"/>
</dbReference>
<dbReference type="EMBL" id="FNHW01000005">
    <property type="protein sequence ID" value="SDN48473.1"/>
    <property type="molecule type" value="Genomic_DNA"/>
</dbReference>
<keyword evidence="1" id="KW-0808">Transferase</keyword>
<sequence>MDLFKEKVKQNRQLLKQREKLFVFLFEQDNVNGVLSTVEAYTHSIVAFKGNQIAALSEMFPYAEVIYLNSNPSSQSIKSAFQNQGANETNHPIPYKNPLTLLVALQPNVDPFLVNDSILNRVHNSQNFLPYSLLHSQNYIYPFFIHKNPRFTYKYQPKKKRIALLFDWFFGNGDVAAVFKQIQHFVQTHHMNHRVDLITRSGPLHLLKELFPNCRVYVHFDSFHVYEAITKCNVYENVYFLNTRLDHPPHLHLIDVVSRSLGLPEPVSHLMEESDLPPLPEEIQFKIDAIKRHSKSVIGIQFHTKDSQRCWNPENISDFVVKCEQNSLTLVNLTPQKDLPQSVMDLSSLPLPQLFSLIKQLDIVVGIDSVCGHIAGVVGTPSLTIWGGGTPLSSGVNPYVSYRPVSGNYSVYTESGYAKEIPSTLIFKRMMQILKKEIPLGLERITIQQTQKKVGVEQVGDSR</sequence>
<evidence type="ECO:0000313" key="1">
    <source>
        <dbReference type="EMBL" id="SDN48473.1"/>
    </source>
</evidence>